<dbReference type="AlphaFoldDB" id="Q01Y71"/>
<sequence>MAVAAVLTHGMVSSAMNFHEPLPVSTYQGFFQYLLLATERLWSYAHGWQPMSHIRDFGHFYAPVVHLICPLIGFALFWTMSRHPAGIKFWKPLVISLLFTIPPCVSDPWFEAARTILVTILMVWSVRHTLPDPARVPAAATR</sequence>
<evidence type="ECO:0000256" key="1">
    <source>
        <dbReference type="SAM" id="Phobius"/>
    </source>
</evidence>
<accession>Q01Y71</accession>
<dbReference type="InParanoid" id="Q01Y71"/>
<keyword evidence="1" id="KW-1133">Transmembrane helix</keyword>
<keyword evidence="1" id="KW-0812">Transmembrane</keyword>
<gene>
    <name evidence="2" type="ordered locus">Acid_4433</name>
</gene>
<evidence type="ECO:0000313" key="2">
    <source>
        <dbReference type="EMBL" id="ABJ85394.1"/>
    </source>
</evidence>
<dbReference type="KEGG" id="sus:Acid_4433"/>
<dbReference type="EMBL" id="CP000473">
    <property type="protein sequence ID" value="ABJ85394.1"/>
    <property type="molecule type" value="Genomic_DNA"/>
</dbReference>
<feature type="transmembrane region" description="Helical" evidence="1">
    <location>
        <begin position="60"/>
        <end position="80"/>
    </location>
</feature>
<proteinExistence type="predicted"/>
<organism evidence="2">
    <name type="scientific">Solibacter usitatus (strain Ellin6076)</name>
    <dbReference type="NCBI Taxonomy" id="234267"/>
    <lineage>
        <taxon>Bacteria</taxon>
        <taxon>Pseudomonadati</taxon>
        <taxon>Acidobacteriota</taxon>
        <taxon>Terriglobia</taxon>
        <taxon>Bryobacterales</taxon>
        <taxon>Solibacteraceae</taxon>
        <taxon>Candidatus Solibacter</taxon>
    </lineage>
</organism>
<protein>
    <submittedName>
        <fullName evidence="2">Uncharacterized protein</fullName>
    </submittedName>
</protein>
<name>Q01Y71_SOLUE</name>
<keyword evidence="1" id="KW-0472">Membrane</keyword>
<reference evidence="2" key="1">
    <citation type="submission" date="2006-10" db="EMBL/GenBank/DDBJ databases">
        <title>Complete sequence of Solibacter usitatus Ellin6076.</title>
        <authorList>
            <consortium name="US DOE Joint Genome Institute"/>
            <person name="Copeland A."/>
            <person name="Lucas S."/>
            <person name="Lapidus A."/>
            <person name="Barry K."/>
            <person name="Detter J.C."/>
            <person name="Glavina del Rio T."/>
            <person name="Hammon N."/>
            <person name="Israni S."/>
            <person name="Dalin E."/>
            <person name="Tice H."/>
            <person name="Pitluck S."/>
            <person name="Thompson L.S."/>
            <person name="Brettin T."/>
            <person name="Bruce D."/>
            <person name="Han C."/>
            <person name="Tapia R."/>
            <person name="Gilna P."/>
            <person name="Schmutz J."/>
            <person name="Larimer F."/>
            <person name="Land M."/>
            <person name="Hauser L."/>
            <person name="Kyrpides N."/>
            <person name="Mikhailova N."/>
            <person name="Janssen P.H."/>
            <person name="Kuske C.R."/>
            <person name="Richardson P."/>
        </authorList>
    </citation>
    <scope>NUCLEOTIDE SEQUENCE</scope>
    <source>
        <strain evidence="2">Ellin6076</strain>
    </source>
</reference>
<dbReference type="STRING" id="234267.Acid_4433"/>
<dbReference type="HOGENOM" id="CLU_1814569_0_0_0"/>